<dbReference type="PANTHER" id="PTHR16795">
    <property type="entry name" value="LIMBIN/ELLIS-VAN CREVELD PROTEIN"/>
    <property type="match status" value="1"/>
</dbReference>
<dbReference type="InterPro" id="IPR022076">
    <property type="entry name" value="Limbin"/>
</dbReference>
<keyword evidence="6 11" id="KW-1133">Transmembrane helix</keyword>
<feature type="region of interest" description="Disordered" evidence="10">
    <location>
        <begin position="38"/>
        <end position="58"/>
    </location>
</feature>
<dbReference type="STRING" id="75743.A0A401NZB7"/>
<evidence type="ECO:0000256" key="6">
    <source>
        <dbReference type="ARBA" id="ARBA00022989"/>
    </source>
</evidence>
<keyword evidence="14" id="KW-1185">Reference proteome</keyword>
<comment type="caution">
    <text evidence="13">The sequence shown here is derived from an EMBL/GenBank/DDBJ whole genome shotgun (WGS) entry which is preliminary data.</text>
</comment>
<feature type="chain" id="PRO_5019585246" description="CARD domain-containing protein" evidence="12">
    <location>
        <begin position="20"/>
        <end position="1322"/>
    </location>
</feature>
<keyword evidence="3" id="KW-1003">Cell membrane</keyword>
<gene>
    <name evidence="13" type="ORF">scyTo_0004926</name>
</gene>
<feature type="transmembrane region" description="Helical" evidence="11">
    <location>
        <begin position="314"/>
        <end position="338"/>
    </location>
</feature>
<proteinExistence type="predicted"/>
<keyword evidence="4" id="KW-0963">Cytoplasm</keyword>
<keyword evidence="5 11" id="KW-0812">Transmembrane</keyword>
<reference evidence="13 14" key="1">
    <citation type="journal article" date="2018" name="Nat. Ecol. Evol.">
        <title>Shark genomes provide insights into elasmobranch evolution and the origin of vertebrates.</title>
        <authorList>
            <person name="Hara Y"/>
            <person name="Yamaguchi K"/>
            <person name="Onimaru K"/>
            <person name="Kadota M"/>
            <person name="Koyanagi M"/>
            <person name="Keeley SD"/>
            <person name="Tatsumi K"/>
            <person name="Tanaka K"/>
            <person name="Motone F"/>
            <person name="Kageyama Y"/>
            <person name="Nozu R"/>
            <person name="Adachi N"/>
            <person name="Nishimura O"/>
            <person name="Nakagawa R"/>
            <person name="Tanegashima C"/>
            <person name="Kiyatake I"/>
            <person name="Matsumoto R"/>
            <person name="Murakumo K"/>
            <person name="Nishida K"/>
            <person name="Terakita A"/>
            <person name="Kuratani S"/>
            <person name="Sato K"/>
            <person name="Hyodo S Kuraku.S."/>
        </authorList>
    </citation>
    <scope>NUCLEOTIDE SEQUENCE [LARGE SCALE GENOMIC DNA]</scope>
</reference>
<evidence type="ECO:0000313" key="14">
    <source>
        <dbReference type="Proteomes" id="UP000288216"/>
    </source>
</evidence>
<feature type="compositionally biased region" description="Basic and acidic residues" evidence="10">
    <location>
        <begin position="800"/>
        <end position="818"/>
    </location>
</feature>
<evidence type="ECO:0000256" key="12">
    <source>
        <dbReference type="SAM" id="SignalP"/>
    </source>
</evidence>
<dbReference type="OrthoDB" id="8852462at2759"/>
<evidence type="ECO:0000256" key="4">
    <source>
        <dbReference type="ARBA" id="ARBA00022490"/>
    </source>
</evidence>
<dbReference type="EMBL" id="BFAA01001488">
    <property type="protein sequence ID" value="GCB66211.1"/>
    <property type="molecule type" value="Genomic_DNA"/>
</dbReference>
<name>A0A401NZB7_SCYTO</name>
<dbReference type="GO" id="GO:0098797">
    <property type="term" value="C:plasma membrane protein complex"/>
    <property type="evidence" value="ECO:0007669"/>
    <property type="project" value="TreeGrafter"/>
</dbReference>
<sequence>MRFSSSLLLLAALAHTARSRRQAAGTLHPLTDPLNFSPPIPLVKTATGKESPGPTSSFDFPQQLQGCGSREHLDAEPAAAGIAHWAAAVGKVGDPVASCFEDRGSPPEPQQRLMADSSGLVLYEATHTSSVAELMAISQEHQHHPLTSAASDSMWSQSVFFLLVSWTKPIESLIRGIPSQPPPKHRNVEETAGPSPFNLTFQKCAEVTGKNESQMVTVKLILSSMAVQSAFNISQLTIRDNISGLSILSNMGRETEIGFQTYTKESLQAGEYYVISYTAELNAGESQDWRIISLPAYLNFGNVSQVSANHGIHFLGFIVAFVVSFALACSVLIIVHVIRGRNLPLQQVERNQSCSSYVLIGDAAEQLKARLQLEDKVIDILVHEDLQTMTQAFNDLHVLNAIHTDTDLEHYRKRMNIDAVVLLLRNVKPDGFLSPLLEERLSSVVRGQFGEMENRLCVQHDGMLAALAAQNNQETREKMEDLYLRQRQEEAELLVQNMDEAVASQCREDLDQLHTLEQERLKYSLLVAHQEVSGNARRELVVRLRQAFRSIIFDQLTEVTRQEEFDATSASQLLHENWHFQFQLEKLMDQQLAFQRTILDKGLAHRKNLVNRIERDVKHRRNLLNTAALHIAGFANLVKNAGYLTDGSVESLLTMIQQEILAVKKLLLEVMDQEKKLIHCKLITERREHIVRKICEQEHHQKQLASLLHTSGERRFNYNKYLVYWHDLLNSQSAELGELVEKLDEEAVDQLETLHMQLTKNASLKIKKLRVEFVQELVRLGAPKDHLRQMAENQDEEVNTQDKKQKDQEENSKRKANESLEKVREELYQRLQSEIEEQKFLRHWNQLVFQNILKNPLVLSNKEIQKMMRRYFDNFCQMDNNLALPKLWERSRTQSRLTEWRNTKIERLEKRWKKRDKLKTKELGHGDGINLIAQQERTRDKIKLYEEENKRAAEEMSVVCTELLHQRANQMQELEESLGACMASIQLGKAEKQVSALEIHTAILSLQTLLLEELSTAGSVAEAGGTPTVQAHIRELEHLGHLHSDTLQHELANQSERIEDDSWVLTQSSHPNEDDAEQSNSQTFICLQQAMLKFKELMQAESKRLRDEDRCSQLLEDVKGQLLVKTMLSLQDEEMKLAAFLMQRLKVSMPVFQALLNLLLPNATEKELTLVVNGICPERFISSKINEDKVDEQGKRRLKKSKMSLDLKVRNKLIGEYLENIGTPFRKKRSILKRKRLQLMKQVSFSHSHCSLELPPAEADDHPESFNGGLGQMLNMPDTGEKVFTFCIKEEVPCSSDLQPKKKKKRNFLNFQRSSVANMDGL</sequence>
<evidence type="ECO:0000256" key="2">
    <source>
        <dbReference type="ARBA" id="ARBA00004162"/>
    </source>
</evidence>
<keyword evidence="12" id="KW-0732">Signal</keyword>
<feature type="signal peptide" evidence="12">
    <location>
        <begin position="1"/>
        <end position="19"/>
    </location>
</feature>
<accession>A0A401NZB7</accession>
<dbReference type="GO" id="GO:0007224">
    <property type="term" value="P:smoothened signaling pathway"/>
    <property type="evidence" value="ECO:0007669"/>
    <property type="project" value="InterPro"/>
</dbReference>
<evidence type="ECO:0000256" key="10">
    <source>
        <dbReference type="SAM" id="MobiDB-lite"/>
    </source>
</evidence>
<evidence type="ECO:0000256" key="9">
    <source>
        <dbReference type="ARBA" id="ARBA00023273"/>
    </source>
</evidence>
<dbReference type="OMA" id="IFFAQIK"/>
<evidence type="ECO:0000256" key="11">
    <source>
        <dbReference type="SAM" id="Phobius"/>
    </source>
</evidence>
<organism evidence="13 14">
    <name type="scientific">Scyliorhinus torazame</name>
    <name type="common">Cloudy catshark</name>
    <name type="synonym">Catulus torazame</name>
    <dbReference type="NCBI Taxonomy" id="75743"/>
    <lineage>
        <taxon>Eukaryota</taxon>
        <taxon>Metazoa</taxon>
        <taxon>Chordata</taxon>
        <taxon>Craniata</taxon>
        <taxon>Vertebrata</taxon>
        <taxon>Chondrichthyes</taxon>
        <taxon>Elasmobranchii</taxon>
        <taxon>Galeomorphii</taxon>
        <taxon>Galeoidea</taxon>
        <taxon>Carcharhiniformes</taxon>
        <taxon>Scyliorhinidae</taxon>
        <taxon>Scyliorhinus</taxon>
    </lineage>
</organism>
<evidence type="ECO:0008006" key="15">
    <source>
        <dbReference type="Google" id="ProtNLM"/>
    </source>
</evidence>
<feature type="region of interest" description="Disordered" evidence="10">
    <location>
        <begin position="791"/>
        <end position="818"/>
    </location>
</feature>
<dbReference type="GO" id="GO:0060170">
    <property type="term" value="C:ciliary membrane"/>
    <property type="evidence" value="ECO:0007669"/>
    <property type="project" value="TreeGrafter"/>
</dbReference>
<evidence type="ECO:0000256" key="1">
    <source>
        <dbReference type="ARBA" id="ARBA00004120"/>
    </source>
</evidence>
<dbReference type="Pfam" id="PF12297">
    <property type="entry name" value="EVC2_like"/>
    <property type="match status" value="1"/>
</dbReference>
<evidence type="ECO:0000313" key="13">
    <source>
        <dbReference type="EMBL" id="GCB66211.1"/>
    </source>
</evidence>
<comment type="subcellular location">
    <subcellularLocation>
        <location evidence="2">Cell membrane</location>
        <topology evidence="2">Single-pass membrane protein</topology>
    </subcellularLocation>
    <subcellularLocation>
        <location evidence="1">Cytoplasm</location>
        <location evidence="1">Cytoskeleton</location>
        <location evidence="1">Cilium basal body</location>
    </subcellularLocation>
</comment>
<dbReference type="InterPro" id="IPR026501">
    <property type="entry name" value="Limbin/EVC"/>
</dbReference>
<keyword evidence="8" id="KW-0206">Cytoskeleton</keyword>
<protein>
    <recommendedName>
        <fullName evidence="15">CARD domain-containing protein</fullName>
    </recommendedName>
</protein>
<dbReference type="Proteomes" id="UP000288216">
    <property type="component" value="Unassembled WGS sequence"/>
</dbReference>
<evidence type="ECO:0000256" key="5">
    <source>
        <dbReference type="ARBA" id="ARBA00022692"/>
    </source>
</evidence>
<evidence type="ECO:0000256" key="3">
    <source>
        <dbReference type="ARBA" id="ARBA00022475"/>
    </source>
</evidence>
<keyword evidence="9" id="KW-0966">Cell projection</keyword>
<evidence type="ECO:0000256" key="7">
    <source>
        <dbReference type="ARBA" id="ARBA00023136"/>
    </source>
</evidence>
<evidence type="ECO:0000256" key="8">
    <source>
        <dbReference type="ARBA" id="ARBA00023212"/>
    </source>
</evidence>
<keyword evidence="7 11" id="KW-0472">Membrane</keyword>
<dbReference type="PANTHER" id="PTHR16795:SF14">
    <property type="entry name" value="LIMBIN"/>
    <property type="match status" value="1"/>
</dbReference>